<proteinExistence type="predicted"/>
<dbReference type="AlphaFoldDB" id="A0A7G9SRY3"/>
<dbReference type="KEGG" id="tcn:H9L16_03035"/>
<dbReference type="Proteomes" id="UP000515804">
    <property type="component" value="Chromosome"/>
</dbReference>
<dbReference type="RefSeq" id="WP_187553124.1">
    <property type="nucleotide sequence ID" value="NZ_BMZL01000001.1"/>
</dbReference>
<reference evidence="1 2" key="1">
    <citation type="submission" date="2020-08" db="EMBL/GenBank/DDBJ databases">
        <title>Genome sequence of Thermomonas carbonis KCTC 42013T.</title>
        <authorList>
            <person name="Hyun D.-W."/>
            <person name="Bae J.-W."/>
        </authorList>
    </citation>
    <scope>NUCLEOTIDE SEQUENCE [LARGE SCALE GENOMIC DNA]</scope>
    <source>
        <strain evidence="1 2">KCTC 42013</strain>
    </source>
</reference>
<dbReference type="SUPFAM" id="SSF102405">
    <property type="entry name" value="MCP/YpsA-like"/>
    <property type="match status" value="1"/>
</dbReference>
<keyword evidence="2" id="KW-1185">Reference proteome</keyword>
<gene>
    <name evidence="1" type="ORF">H9L16_03035</name>
</gene>
<dbReference type="EMBL" id="CP060719">
    <property type="protein sequence ID" value="QNN70608.1"/>
    <property type="molecule type" value="Genomic_DNA"/>
</dbReference>
<dbReference type="Gene3D" id="3.40.50.450">
    <property type="match status" value="1"/>
</dbReference>
<evidence type="ECO:0000313" key="1">
    <source>
        <dbReference type="EMBL" id="QNN70608.1"/>
    </source>
</evidence>
<evidence type="ECO:0000313" key="2">
    <source>
        <dbReference type="Proteomes" id="UP000515804"/>
    </source>
</evidence>
<sequence>MTLQRIISGGQTGADRGALDAALEAGFPCGGWCPDGRKAEDGPIDPRYPVEALPGAGYRKRTIRNIQDSDGTVIFSPGEPVGGSALTFAQCERLGKPCLVIDTSQYTPTRAAEVLEGTLQQRHIQVLNVAGSSEGRNPGIQTYVRETFGVLLGSGRRKESLVDR</sequence>
<dbReference type="Pfam" id="PF12694">
    <property type="entry name" value="cpYpsA"/>
    <property type="match status" value="1"/>
</dbReference>
<organism evidence="1 2">
    <name type="scientific">Thermomonas carbonis</name>
    <dbReference type="NCBI Taxonomy" id="1463158"/>
    <lineage>
        <taxon>Bacteria</taxon>
        <taxon>Pseudomonadati</taxon>
        <taxon>Pseudomonadota</taxon>
        <taxon>Gammaproteobacteria</taxon>
        <taxon>Lysobacterales</taxon>
        <taxon>Lysobacteraceae</taxon>
        <taxon>Thermomonas</taxon>
    </lineage>
</organism>
<accession>A0A7G9SRY3</accession>
<protein>
    <submittedName>
        <fullName evidence="1">Putative molybdenum carrier protein</fullName>
    </submittedName>
</protein>
<dbReference type="InterPro" id="IPR024755">
    <property type="entry name" value="cpYpsA"/>
</dbReference>
<name>A0A7G9SRY3_9GAMM</name>